<organism evidence="1 2">
    <name type="scientific">Lasius niger</name>
    <name type="common">Black garden ant</name>
    <dbReference type="NCBI Taxonomy" id="67767"/>
    <lineage>
        <taxon>Eukaryota</taxon>
        <taxon>Metazoa</taxon>
        <taxon>Ecdysozoa</taxon>
        <taxon>Arthropoda</taxon>
        <taxon>Hexapoda</taxon>
        <taxon>Insecta</taxon>
        <taxon>Pterygota</taxon>
        <taxon>Neoptera</taxon>
        <taxon>Endopterygota</taxon>
        <taxon>Hymenoptera</taxon>
        <taxon>Apocrita</taxon>
        <taxon>Aculeata</taxon>
        <taxon>Formicoidea</taxon>
        <taxon>Formicidae</taxon>
        <taxon>Formicinae</taxon>
        <taxon>Lasius</taxon>
        <taxon>Lasius</taxon>
    </lineage>
</organism>
<dbReference type="PaxDb" id="67767-A0A0J7JU66"/>
<dbReference type="EMBL" id="LBMM01035670">
    <property type="protein sequence ID" value="KMQ81416.1"/>
    <property type="molecule type" value="Genomic_DNA"/>
</dbReference>
<evidence type="ECO:0000313" key="2">
    <source>
        <dbReference type="Proteomes" id="UP000036403"/>
    </source>
</evidence>
<name>A0A0J7JU66_LASNI</name>
<accession>A0A0J7JU66</accession>
<comment type="caution">
    <text evidence="1">The sequence shown here is derived from an EMBL/GenBank/DDBJ whole genome shotgun (WGS) entry which is preliminary data.</text>
</comment>
<dbReference type="Proteomes" id="UP000036403">
    <property type="component" value="Unassembled WGS sequence"/>
</dbReference>
<proteinExistence type="predicted"/>
<sequence>MSGVPTLPTVPVYGNPFDGGTILDPIAFPPGGVAGGGGGGFPSEQAARKRVANGNEVVNAGEAGKSIETAEALQ</sequence>
<evidence type="ECO:0000313" key="1">
    <source>
        <dbReference type="EMBL" id="KMQ81416.1"/>
    </source>
</evidence>
<keyword evidence="2" id="KW-1185">Reference proteome</keyword>
<gene>
    <name evidence="1" type="ORF">RF55_26387</name>
</gene>
<keyword evidence="1" id="KW-0449">Lipoprotein</keyword>
<dbReference type="AlphaFoldDB" id="A0A0J7JU66"/>
<reference evidence="1 2" key="1">
    <citation type="submission" date="2015-04" db="EMBL/GenBank/DDBJ databases">
        <title>Lasius niger genome sequencing.</title>
        <authorList>
            <person name="Konorov E.A."/>
            <person name="Nikitin M.A."/>
            <person name="Kirill M.V."/>
            <person name="Chang P."/>
        </authorList>
    </citation>
    <scope>NUCLEOTIDE SEQUENCE [LARGE SCALE GENOMIC DNA]</scope>
    <source>
        <tissue evidence="1">Whole</tissue>
    </source>
</reference>
<protein>
    <submittedName>
        <fullName evidence="1">Low-density lipoprotein</fullName>
    </submittedName>
</protein>